<dbReference type="EMBL" id="BLYI01000069">
    <property type="protein sequence ID" value="GFO86570.1"/>
    <property type="molecule type" value="Genomic_DNA"/>
</dbReference>
<accession>A0A916QC68</accession>
<dbReference type="PANTHER" id="PTHR30505:SF0">
    <property type="entry name" value="FRUCTOSE-LIKE PTS SYSTEM EIIBC COMPONENT-RELATED"/>
    <property type="match status" value="1"/>
</dbReference>
<evidence type="ECO:0000256" key="2">
    <source>
        <dbReference type="ARBA" id="ARBA00022553"/>
    </source>
</evidence>
<evidence type="ECO:0000256" key="4">
    <source>
        <dbReference type="ARBA" id="ARBA00022679"/>
    </source>
</evidence>
<keyword evidence="4" id="KW-0808">Transferase</keyword>
<dbReference type="InterPro" id="IPR050864">
    <property type="entry name" value="Bacterial_PTS_Sugar_Transport"/>
</dbReference>
<reference evidence="8" key="1">
    <citation type="submission" date="2020-06" db="EMBL/GenBank/DDBJ databases">
        <title>Characterization of fructooligosaccharide metabolism and fructooligosaccharide-degrading enzymes in human commensal butyrate producers.</title>
        <authorList>
            <person name="Tanno H."/>
            <person name="Fujii T."/>
            <person name="Hirano K."/>
            <person name="Maeno S."/>
            <person name="Tonozuka T."/>
            <person name="Sakamoto M."/>
            <person name="Ohkuma M."/>
            <person name="Tochio T."/>
            <person name="Endo A."/>
        </authorList>
    </citation>
    <scope>NUCLEOTIDE SEQUENCE</scope>
    <source>
        <strain evidence="8">JCM 17466</strain>
    </source>
</reference>
<keyword evidence="5" id="KW-0598">Phosphotransferase system</keyword>
<dbReference type="CDD" id="cd05569">
    <property type="entry name" value="PTS_IIB_fructose"/>
    <property type="match status" value="1"/>
</dbReference>
<evidence type="ECO:0000256" key="3">
    <source>
        <dbReference type="ARBA" id="ARBA00022597"/>
    </source>
</evidence>
<evidence type="ECO:0000256" key="5">
    <source>
        <dbReference type="ARBA" id="ARBA00022683"/>
    </source>
</evidence>
<dbReference type="PROSITE" id="PS51099">
    <property type="entry name" value="PTS_EIIB_TYPE_2"/>
    <property type="match status" value="1"/>
</dbReference>
<evidence type="ECO:0000256" key="6">
    <source>
        <dbReference type="ARBA" id="ARBA00022777"/>
    </source>
</evidence>
<keyword evidence="2" id="KW-0597">Phosphoprotein</keyword>
<dbReference type="InterPro" id="IPR003501">
    <property type="entry name" value="PTS_EIIB_2/3"/>
</dbReference>
<comment type="caution">
    <text evidence="8">The sequence shown here is derived from an EMBL/GenBank/DDBJ whole genome shotgun (WGS) entry which is preliminary data.</text>
</comment>
<proteinExistence type="predicted"/>
<feature type="domain" description="PTS EIIB type-2" evidence="7">
    <location>
        <begin position="1"/>
        <end position="94"/>
    </location>
</feature>
<dbReference type="InterPro" id="IPR013011">
    <property type="entry name" value="PTS_EIIB_2"/>
</dbReference>
<dbReference type="PANTHER" id="PTHR30505">
    <property type="entry name" value="FRUCTOSE-LIKE PERMEASE"/>
    <property type="match status" value="1"/>
</dbReference>
<protein>
    <submittedName>
        <fullName evidence="8">PTS fructose transporter subunit IIB</fullName>
    </submittedName>
</protein>
<name>A0A916QC68_9FIRM</name>
<evidence type="ECO:0000313" key="8">
    <source>
        <dbReference type="EMBL" id="GFO86570.1"/>
    </source>
</evidence>
<dbReference type="InterPro" id="IPR003353">
    <property type="entry name" value="PTS_IIB_fruc"/>
</dbReference>
<dbReference type="GO" id="GO:0022877">
    <property type="term" value="F:protein-N(PI)-phosphohistidine-fructose phosphotransferase system transporter activity"/>
    <property type="evidence" value="ECO:0007669"/>
    <property type="project" value="InterPro"/>
</dbReference>
<keyword evidence="9" id="KW-1185">Reference proteome</keyword>
<keyword evidence="1" id="KW-0813">Transport</keyword>
<sequence length="99" mass="11067">MKVIAITSCATGIAHTYMAAEAIMKICKEKGYDCKVEKQGALGIEDKLRSRDIKEADLIVFANDVGITKAERFKGYEDKILHTKPHEVIKNPEIIFQGK</sequence>
<evidence type="ECO:0000259" key="7">
    <source>
        <dbReference type="PROSITE" id="PS51099"/>
    </source>
</evidence>
<dbReference type="GO" id="GO:0090563">
    <property type="term" value="F:protein-phosphocysteine-sugar phosphotransferase activity"/>
    <property type="evidence" value="ECO:0007669"/>
    <property type="project" value="TreeGrafter"/>
</dbReference>
<dbReference type="GO" id="GO:0009401">
    <property type="term" value="P:phosphoenolpyruvate-dependent sugar phosphotransferase system"/>
    <property type="evidence" value="ECO:0007669"/>
    <property type="project" value="UniProtKB-KW"/>
</dbReference>
<dbReference type="SUPFAM" id="SSF52794">
    <property type="entry name" value="PTS system IIB component-like"/>
    <property type="match status" value="1"/>
</dbReference>
<organism evidence="8 9">
    <name type="scientific">Anaerostipes butyraticus</name>
    <dbReference type="NCBI Taxonomy" id="645466"/>
    <lineage>
        <taxon>Bacteria</taxon>
        <taxon>Bacillati</taxon>
        <taxon>Bacillota</taxon>
        <taxon>Clostridia</taxon>
        <taxon>Lachnospirales</taxon>
        <taxon>Lachnospiraceae</taxon>
        <taxon>Anaerostipes</taxon>
    </lineage>
</organism>
<dbReference type="AlphaFoldDB" id="A0A916QC68"/>
<evidence type="ECO:0000313" key="9">
    <source>
        <dbReference type="Proteomes" id="UP000613208"/>
    </source>
</evidence>
<keyword evidence="6" id="KW-0418">Kinase</keyword>
<dbReference type="GO" id="GO:0005886">
    <property type="term" value="C:plasma membrane"/>
    <property type="evidence" value="ECO:0007669"/>
    <property type="project" value="TreeGrafter"/>
</dbReference>
<dbReference type="Proteomes" id="UP000613208">
    <property type="component" value="Unassembled WGS sequence"/>
</dbReference>
<dbReference type="InterPro" id="IPR036095">
    <property type="entry name" value="PTS_EIIB-like_sf"/>
</dbReference>
<dbReference type="GO" id="GO:0016301">
    <property type="term" value="F:kinase activity"/>
    <property type="evidence" value="ECO:0007669"/>
    <property type="project" value="UniProtKB-KW"/>
</dbReference>
<keyword evidence="3" id="KW-0762">Sugar transport</keyword>
<evidence type="ECO:0000256" key="1">
    <source>
        <dbReference type="ARBA" id="ARBA00022448"/>
    </source>
</evidence>
<dbReference type="Pfam" id="PF02302">
    <property type="entry name" value="PTS_IIB"/>
    <property type="match status" value="1"/>
</dbReference>
<dbReference type="NCBIfam" id="TIGR00829">
    <property type="entry name" value="FRU"/>
    <property type="match status" value="1"/>
</dbReference>
<dbReference type="RefSeq" id="WP_201312223.1">
    <property type="nucleotide sequence ID" value="NZ_BLYI01000069.1"/>
</dbReference>
<gene>
    <name evidence="8" type="ORF">ANBU17_29170</name>
</gene>
<dbReference type="Gene3D" id="3.40.50.2300">
    <property type="match status" value="1"/>
</dbReference>